<dbReference type="AlphaFoldDB" id="A0A1R2AMM8"/>
<gene>
    <name evidence="1" type="ORF">SteCoe_37644</name>
</gene>
<keyword evidence="2" id="KW-1185">Reference proteome</keyword>
<evidence type="ECO:0008006" key="3">
    <source>
        <dbReference type="Google" id="ProtNLM"/>
    </source>
</evidence>
<name>A0A1R2AMM8_9CILI</name>
<comment type="caution">
    <text evidence="1">The sequence shown here is derived from an EMBL/GenBank/DDBJ whole genome shotgun (WGS) entry which is preliminary data.</text>
</comment>
<reference evidence="1 2" key="1">
    <citation type="submission" date="2016-11" db="EMBL/GenBank/DDBJ databases">
        <title>The macronuclear genome of Stentor coeruleus: a giant cell with tiny introns.</title>
        <authorList>
            <person name="Slabodnick M."/>
            <person name="Ruby J.G."/>
            <person name="Reiff S.B."/>
            <person name="Swart E.C."/>
            <person name="Gosai S."/>
            <person name="Prabakaran S."/>
            <person name="Witkowska E."/>
            <person name="Larue G.E."/>
            <person name="Fisher S."/>
            <person name="Freeman R.M."/>
            <person name="Gunawardena J."/>
            <person name="Chu W."/>
            <person name="Stover N.A."/>
            <person name="Gregory B.D."/>
            <person name="Nowacki M."/>
            <person name="Derisi J."/>
            <person name="Roy S.W."/>
            <person name="Marshall W.F."/>
            <person name="Sood P."/>
        </authorList>
    </citation>
    <scope>NUCLEOTIDE SEQUENCE [LARGE SCALE GENOMIC DNA]</scope>
    <source>
        <strain evidence="1">WM001</strain>
    </source>
</reference>
<dbReference type="EMBL" id="MPUH01001947">
    <property type="protein sequence ID" value="OMJ65772.1"/>
    <property type="molecule type" value="Genomic_DNA"/>
</dbReference>
<dbReference type="OrthoDB" id="6611384at2759"/>
<organism evidence="1 2">
    <name type="scientific">Stentor coeruleus</name>
    <dbReference type="NCBI Taxonomy" id="5963"/>
    <lineage>
        <taxon>Eukaryota</taxon>
        <taxon>Sar</taxon>
        <taxon>Alveolata</taxon>
        <taxon>Ciliophora</taxon>
        <taxon>Postciliodesmatophora</taxon>
        <taxon>Heterotrichea</taxon>
        <taxon>Heterotrichida</taxon>
        <taxon>Stentoridae</taxon>
        <taxon>Stentor</taxon>
    </lineage>
</organism>
<accession>A0A1R2AMM8</accession>
<sequence length="113" mass="13139">MICSNYLTYENQIIGGDNIEIQIDETKFGKVKYHRDHRVDGVWVFGGIEITDEKKFFLIPVVDRTVNTLINLIIEHARPGSIIITGYCRVYNTLGLHRFVHLTVNYSIHFKDQ</sequence>
<evidence type="ECO:0000313" key="2">
    <source>
        <dbReference type="Proteomes" id="UP000187209"/>
    </source>
</evidence>
<dbReference type="PANTHER" id="PTHR47163:SF2">
    <property type="entry name" value="SI:DKEY-17M8.2"/>
    <property type="match status" value="1"/>
</dbReference>
<proteinExistence type="predicted"/>
<dbReference type="PANTHER" id="PTHR47163">
    <property type="entry name" value="DDE_TNP_IS1595 DOMAIN-CONTAINING PROTEIN"/>
    <property type="match status" value="1"/>
</dbReference>
<dbReference type="InterPro" id="IPR053164">
    <property type="entry name" value="IS1016-like_transposase"/>
</dbReference>
<protein>
    <recommendedName>
        <fullName evidence="3">ISXO2-like transposase domain-containing protein</fullName>
    </recommendedName>
</protein>
<evidence type="ECO:0000313" key="1">
    <source>
        <dbReference type="EMBL" id="OMJ65772.1"/>
    </source>
</evidence>
<dbReference type="Proteomes" id="UP000187209">
    <property type="component" value="Unassembled WGS sequence"/>
</dbReference>